<feature type="transmembrane region" description="Helical" evidence="1">
    <location>
        <begin position="23"/>
        <end position="47"/>
    </location>
</feature>
<evidence type="ECO:0000256" key="1">
    <source>
        <dbReference type="SAM" id="Phobius"/>
    </source>
</evidence>
<sequence>MSNTAGRKTGNRWKRGELLVETIVAIAVFVVVMVAVSAMVAVSYHMLNASREQYGQIRQRCSDIETMQDVGGYESSVLEFRFDDQNDSQTNAAIRVYGEGPVTFFTLGK</sequence>
<dbReference type="AlphaFoldDB" id="A0A136Q1W4"/>
<reference evidence="3" key="1">
    <citation type="submission" date="2016-02" db="EMBL/GenBank/DDBJ databases">
        <authorList>
            <person name="Mitreva M."/>
            <person name="Pepin K.H."/>
            <person name="Mihindukulasuriya K.A."/>
            <person name="Fulton R."/>
            <person name="Fronick C."/>
            <person name="O'Laughlin M."/>
            <person name="Miner T."/>
            <person name="Herter B."/>
            <person name="Rosa B.A."/>
            <person name="Cordes M."/>
            <person name="Tomlinson C."/>
            <person name="Wollam A."/>
            <person name="Palsikar V.B."/>
            <person name="Mardis E.R."/>
            <person name="Wilson R.K."/>
        </authorList>
    </citation>
    <scope>NUCLEOTIDE SEQUENCE [LARGE SCALE GENOMIC DNA]</scope>
    <source>
        <strain evidence="3">DSM 22607</strain>
    </source>
</reference>
<dbReference type="RefSeq" id="WP_066522180.1">
    <property type="nucleotide sequence ID" value="NZ_CABMOF010000007.1"/>
</dbReference>
<comment type="caution">
    <text evidence="2">The sequence shown here is derived from an EMBL/GenBank/DDBJ whole genome shotgun (WGS) entry which is preliminary data.</text>
</comment>
<gene>
    <name evidence="2" type="ORF">HMPREF3293_02565</name>
</gene>
<dbReference type="OrthoDB" id="9968949at2"/>
<keyword evidence="1" id="KW-0472">Membrane</keyword>
<name>A0A136Q1W4_9FIRM</name>
<accession>A0A136Q1W4</accession>
<keyword evidence="1" id="KW-0812">Transmembrane</keyword>
<proteinExistence type="predicted"/>
<protein>
    <submittedName>
        <fullName evidence="2">Uncharacterized protein</fullName>
    </submittedName>
</protein>
<dbReference type="EMBL" id="LSZW01000064">
    <property type="protein sequence ID" value="KXK64486.1"/>
    <property type="molecule type" value="Genomic_DNA"/>
</dbReference>
<evidence type="ECO:0000313" key="3">
    <source>
        <dbReference type="Proteomes" id="UP000070366"/>
    </source>
</evidence>
<dbReference type="STRING" id="626937.HMPREF3293_02565"/>
<evidence type="ECO:0000313" key="2">
    <source>
        <dbReference type="EMBL" id="KXK64486.1"/>
    </source>
</evidence>
<keyword evidence="3" id="KW-1185">Reference proteome</keyword>
<organism evidence="2 3">
    <name type="scientific">Christensenella minuta</name>
    <dbReference type="NCBI Taxonomy" id="626937"/>
    <lineage>
        <taxon>Bacteria</taxon>
        <taxon>Bacillati</taxon>
        <taxon>Bacillota</taxon>
        <taxon>Clostridia</taxon>
        <taxon>Christensenellales</taxon>
        <taxon>Christensenellaceae</taxon>
        <taxon>Christensenella</taxon>
    </lineage>
</organism>
<dbReference type="KEGG" id="cmiu:B1H56_00625"/>
<keyword evidence="1" id="KW-1133">Transmembrane helix</keyword>
<dbReference type="Proteomes" id="UP000070366">
    <property type="component" value="Unassembled WGS sequence"/>
</dbReference>